<protein>
    <submittedName>
        <fullName evidence="1">Uncharacterized protein</fullName>
    </submittedName>
</protein>
<name>A0A834MF35_RHYFE</name>
<proteinExistence type="predicted"/>
<accession>A0A834MF35</accession>
<dbReference type="Proteomes" id="UP000625711">
    <property type="component" value="Unassembled WGS sequence"/>
</dbReference>
<organism evidence="1 2">
    <name type="scientific">Rhynchophorus ferrugineus</name>
    <name type="common">Red palm weevil</name>
    <name type="synonym">Curculio ferrugineus</name>
    <dbReference type="NCBI Taxonomy" id="354439"/>
    <lineage>
        <taxon>Eukaryota</taxon>
        <taxon>Metazoa</taxon>
        <taxon>Ecdysozoa</taxon>
        <taxon>Arthropoda</taxon>
        <taxon>Hexapoda</taxon>
        <taxon>Insecta</taxon>
        <taxon>Pterygota</taxon>
        <taxon>Neoptera</taxon>
        <taxon>Endopterygota</taxon>
        <taxon>Coleoptera</taxon>
        <taxon>Polyphaga</taxon>
        <taxon>Cucujiformia</taxon>
        <taxon>Curculionidae</taxon>
        <taxon>Dryophthorinae</taxon>
        <taxon>Rhynchophorus</taxon>
    </lineage>
</organism>
<dbReference type="AlphaFoldDB" id="A0A834MF35"/>
<evidence type="ECO:0000313" key="2">
    <source>
        <dbReference type="Proteomes" id="UP000625711"/>
    </source>
</evidence>
<comment type="caution">
    <text evidence="1">The sequence shown here is derived from an EMBL/GenBank/DDBJ whole genome shotgun (WGS) entry which is preliminary data.</text>
</comment>
<keyword evidence="2" id="KW-1185">Reference proteome</keyword>
<evidence type="ECO:0000313" key="1">
    <source>
        <dbReference type="EMBL" id="KAF7281293.1"/>
    </source>
</evidence>
<dbReference type="EMBL" id="JAACXV010000247">
    <property type="protein sequence ID" value="KAF7281293.1"/>
    <property type="molecule type" value="Genomic_DNA"/>
</dbReference>
<sequence length="75" mass="8155">MPVAKRQKRPKGHCCTSVGHGRGINWANGSRGSVPDRDGHMQVIIFAGEVLEHSLGTKIWTIKKMAVGKMDTTAN</sequence>
<gene>
    <name evidence="1" type="ORF">GWI33_004890</name>
</gene>
<reference evidence="1" key="1">
    <citation type="submission" date="2020-08" db="EMBL/GenBank/DDBJ databases">
        <title>Genome sequencing and assembly of the red palm weevil Rhynchophorus ferrugineus.</title>
        <authorList>
            <person name="Dias G.B."/>
            <person name="Bergman C.M."/>
            <person name="Manee M."/>
        </authorList>
    </citation>
    <scope>NUCLEOTIDE SEQUENCE</scope>
    <source>
        <strain evidence="1">AA-2017</strain>
        <tissue evidence="1">Whole larva</tissue>
    </source>
</reference>